<feature type="transmembrane region" description="Helical" evidence="1">
    <location>
        <begin position="20"/>
        <end position="36"/>
    </location>
</feature>
<evidence type="ECO:0000313" key="3">
    <source>
        <dbReference type="Proteomes" id="UP000219252"/>
    </source>
</evidence>
<evidence type="ECO:0000313" key="2">
    <source>
        <dbReference type="EMBL" id="SOC43280.1"/>
    </source>
</evidence>
<protein>
    <recommendedName>
        <fullName evidence="4">DUF4760 domain-containing protein</fullName>
    </recommendedName>
</protein>
<gene>
    <name evidence="2" type="ORF">SAMN05877842_11561</name>
</gene>
<accession>A0A285UN17</accession>
<evidence type="ECO:0000256" key="1">
    <source>
        <dbReference type="SAM" id="Phobius"/>
    </source>
</evidence>
<dbReference type="Proteomes" id="UP000219252">
    <property type="component" value="Unassembled WGS sequence"/>
</dbReference>
<dbReference type="AlphaFoldDB" id="A0A285UN17"/>
<dbReference type="EMBL" id="OBQC01000015">
    <property type="protein sequence ID" value="SOC43280.1"/>
    <property type="molecule type" value="Genomic_DNA"/>
</dbReference>
<dbReference type="RefSeq" id="WP_097150735.1">
    <property type="nucleotide sequence ID" value="NZ_OBQC01000015.1"/>
</dbReference>
<proteinExistence type="predicted"/>
<keyword evidence="1" id="KW-0472">Membrane</keyword>
<dbReference type="OrthoDB" id="2732498at2"/>
<reference evidence="3" key="1">
    <citation type="submission" date="2017-08" db="EMBL/GenBank/DDBJ databases">
        <authorList>
            <person name="Varghese N."/>
            <person name="Submissions S."/>
        </authorList>
    </citation>
    <scope>NUCLEOTIDE SEQUENCE [LARGE SCALE GENOMIC DNA]</scope>
    <source>
        <strain evidence="3">JC23</strain>
    </source>
</reference>
<name>A0A285UN17_9BACL</name>
<keyword evidence="1" id="KW-0812">Transmembrane</keyword>
<evidence type="ECO:0008006" key="4">
    <source>
        <dbReference type="Google" id="ProtNLM"/>
    </source>
</evidence>
<keyword evidence="3" id="KW-1185">Reference proteome</keyword>
<organism evidence="2 3">
    <name type="scientific">Ureibacillus acetophenoni</name>
    <dbReference type="NCBI Taxonomy" id="614649"/>
    <lineage>
        <taxon>Bacteria</taxon>
        <taxon>Bacillati</taxon>
        <taxon>Bacillota</taxon>
        <taxon>Bacilli</taxon>
        <taxon>Bacillales</taxon>
        <taxon>Caryophanaceae</taxon>
        <taxon>Ureibacillus</taxon>
    </lineage>
</organism>
<keyword evidence="1" id="KW-1133">Transmembrane helix</keyword>
<sequence>METWNQLLIRLVQQNPIETAILLFTIFLLVIVWVRLNKLVKIDLAKDKRDATEKAITYADRFTETIIPHLRKYKANVFDLAYYDNSFVSDVKGIHNFRYDFPLTRDQVATREEFDIHEALYHLKTISTGIQHGRVDKDVCCKLFGQEYCEAVEVYYDMILHVRKEDNKAYDQVISLYQDWRKKFTKIKPSKSYEYYPEKRMNENPLSV</sequence>